<dbReference type="InterPro" id="IPR012347">
    <property type="entry name" value="Ferritin-like"/>
</dbReference>
<dbReference type="AlphaFoldDB" id="A0AB34HAU3"/>
<dbReference type="Proteomes" id="UP001159641">
    <property type="component" value="Unassembled WGS sequence"/>
</dbReference>
<comment type="function">
    <text evidence="7">Stores iron in a soluble, non-toxic, readily available form. Important for iron homeostasis. Iron is taken up in the ferrous form and deposited as ferric hydroxides after oxidation.</text>
</comment>
<evidence type="ECO:0000256" key="7">
    <source>
        <dbReference type="RuleBase" id="RU361145"/>
    </source>
</evidence>
<gene>
    <name evidence="9" type="ORF">J1605_005196</name>
</gene>
<evidence type="ECO:0000313" key="10">
    <source>
        <dbReference type="Proteomes" id="UP001159641"/>
    </source>
</evidence>
<comment type="similarity">
    <text evidence="1 7">Belongs to the ferritin family.</text>
</comment>
<dbReference type="GO" id="GO:0006879">
    <property type="term" value="P:intracellular iron ion homeostasis"/>
    <property type="evidence" value="ECO:0007669"/>
    <property type="project" value="UniProtKB-KW"/>
</dbReference>
<dbReference type="InterPro" id="IPR008331">
    <property type="entry name" value="Ferritin_DPS_dom"/>
</dbReference>
<feature type="binding site" evidence="6">
    <location>
        <position position="168"/>
    </location>
    <ligand>
        <name>Fe cation</name>
        <dbReference type="ChEBI" id="CHEBI:24875"/>
        <label>1</label>
    </ligand>
</feature>
<keyword evidence="5 6" id="KW-0408">Iron</keyword>
<dbReference type="FunFam" id="1.20.1260.10:FF:000016">
    <property type="entry name" value="Ferritin heavy chain"/>
    <property type="match status" value="1"/>
</dbReference>
<feature type="binding site" evidence="6">
    <location>
        <position position="282"/>
    </location>
    <ligand>
        <name>Fe cation</name>
        <dbReference type="ChEBI" id="CHEBI:24875"/>
        <label>1</label>
    </ligand>
</feature>
<evidence type="ECO:0000259" key="8">
    <source>
        <dbReference type="PROSITE" id="PS50905"/>
    </source>
</evidence>
<evidence type="ECO:0000256" key="3">
    <source>
        <dbReference type="ARBA" id="ARBA00022723"/>
    </source>
</evidence>
<dbReference type="InterPro" id="IPR009040">
    <property type="entry name" value="Ferritin-like_diiron"/>
</dbReference>
<dbReference type="InterPro" id="IPR009078">
    <property type="entry name" value="Ferritin-like_SF"/>
</dbReference>
<dbReference type="SUPFAM" id="SSF47240">
    <property type="entry name" value="Ferritin-like"/>
    <property type="match status" value="1"/>
</dbReference>
<dbReference type="Pfam" id="PF00210">
    <property type="entry name" value="Ferritin"/>
    <property type="match status" value="1"/>
</dbReference>
<dbReference type="PANTHER" id="PTHR11431">
    <property type="entry name" value="FERRITIN"/>
    <property type="match status" value="1"/>
</dbReference>
<evidence type="ECO:0000256" key="6">
    <source>
        <dbReference type="PIRSR" id="PIRSR601519-1"/>
    </source>
</evidence>
<dbReference type="GO" id="GO:0005737">
    <property type="term" value="C:cytoplasm"/>
    <property type="evidence" value="ECO:0007669"/>
    <property type="project" value="TreeGrafter"/>
</dbReference>
<evidence type="ECO:0000256" key="4">
    <source>
        <dbReference type="ARBA" id="ARBA00023002"/>
    </source>
</evidence>
<keyword evidence="10" id="KW-1185">Reference proteome</keyword>
<dbReference type="EMBL" id="JAIQCJ010001592">
    <property type="protein sequence ID" value="KAJ8788654.1"/>
    <property type="molecule type" value="Genomic_DNA"/>
</dbReference>
<comment type="caution">
    <text evidence="9">The sequence shown here is derived from an EMBL/GenBank/DDBJ whole genome shotgun (WGS) entry which is preliminary data.</text>
</comment>
<dbReference type="GO" id="GO:0006826">
    <property type="term" value="P:iron ion transport"/>
    <property type="evidence" value="ECO:0007669"/>
    <property type="project" value="InterPro"/>
</dbReference>
<feature type="binding site" evidence="6">
    <location>
        <position position="248"/>
    </location>
    <ligand>
        <name>Fe cation</name>
        <dbReference type="ChEBI" id="CHEBI:24875"/>
        <label>1</label>
    </ligand>
</feature>
<protein>
    <recommendedName>
        <fullName evidence="7">Ferritin</fullName>
    </recommendedName>
</protein>
<accession>A0AB34HAU3</accession>
<dbReference type="InterPro" id="IPR001519">
    <property type="entry name" value="Ferritin"/>
</dbReference>
<reference evidence="9 10" key="1">
    <citation type="submission" date="2022-11" db="EMBL/GenBank/DDBJ databases">
        <title>Whole genome sequence of Eschrichtius robustus ER-17-0199.</title>
        <authorList>
            <person name="Bruniche-Olsen A."/>
            <person name="Black A.N."/>
            <person name="Fields C.J."/>
            <person name="Walden K."/>
            <person name="Dewoody J.A."/>
        </authorList>
    </citation>
    <scope>NUCLEOTIDE SEQUENCE [LARGE SCALE GENOMIC DNA]</scope>
    <source>
        <strain evidence="9">ER-17-0199</strain>
        <tissue evidence="9">Blubber</tissue>
    </source>
</reference>
<dbReference type="Gene3D" id="1.20.1260.10">
    <property type="match status" value="1"/>
</dbReference>
<dbReference type="PANTHER" id="PTHR11431:SF97">
    <property type="entry name" value="FERRITIN HEAVY POLYPEPTIDE-LIKE 17-RELATED"/>
    <property type="match status" value="1"/>
</dbReference>
<keyword evidence="3 6" id="KW-0479">Metal-binding</keyword>
<keyword evidence="4" id="KW-0560">Oxidoreductase</keyword>
<feature type="domain" description="Ferritin-like diiron" evidence="8">
    <location>
        <begin position="151"/>
        <end position="300"/>
    </location>
</feature>
<evidence type="ECO:0000256" key="1">
    <source>
        <dbReference type="ARBA" id="ARBA00007513"/>
    </source>
</evidence>
<name>A0AB34HAU3_ESCRO</name>
<dbReference type="PROSITE" id="PS50905">
    <property type="entry name" value="FERRITIN_LIKE"/>
    <property type="match status" value="1"/>
</dbReference>
<evidence type="ECO:0000313" key="9">
    <source>
        <dbReference type="EMBL" id="KAJ8788654.1"/>
    </source>
</evidence>
<evidence type="ECO:0000256" key="5">
    <source>
        <dbReference type="ARBA" id="ARBA00023004"/>
    </source>
</evidence>
<evidence type="ECO:0000256" key="2">
    <source>
        <dbReference type="ARBA" id="ARBA00022434"/>
    </source>
</evidence>
<sequence>MTYYDMILQNLLGPCSLTLPYTKRLVRLGEVCEGRLKQYGPGEELLRERGAKRPACCVVEETRAGLGLPPAYSPHTPIGQANRAGIQPSATRLGAQRLRPPSSPTLGILRGHRRLRPRRARFHTAFTMAFRPAMLPAPPAMLPAPPPQVRQNYQPDCEAAVNSHFTLERHASSVCLAVAFYLNRDDVASKHFTGFFLCCSHEHSERAQGLMRLQNQRGGRLHFQDIRKPVSDEWKSGLKAMWYTLCLEKRVNRSLLDLHQLATDKSDPHLRLFLATHCLGQQVAFIRELEGHVTTLSMMGAPDVDLAGYLFDKLTLGDSDEKN</sequence>
<dbReference type="GO" id="GO:0008199">
    <property type="term" value="F:ferric iron binding"/>
    <property type="evidence" value="ECO:0007669"/>
    <property type="project" value="InterPro"/>
</dbReference>
<organism evidence="9 10">
    <name type="scientific">Eschrichtius robustus</name>
    <name type="common">California gray whale</name>
    <name type="synonym">Eschrichtius gibbosus</name>
    <dbReference type="NCBI Taxonomy" id="9764"/>
    <lineage>
        <taxon>Eukaryota</taxon>
        <taxon>Metazoa</taxon>
        <taxon>Chordata</taxon>
        <taxon>Craniata</taxon>
        <taxon>Vertebrata</taxon>
        <taxon>Euteleostomi</taxon>
        <taxon>Mammalia</taxon>
        <taxon>Eutheria</taxon>
        <taxon>Laurasiatheria</taxon>
        <taxon>Artiodactyla</taxon>
        <taxon>Whippomorpha</taxon>
        <taxon>Cetacea</taxon>
        <taxon>Mysticeti</taxon>
        <taxon>Eschrichtiidae</taxon>
        <taxon>Eschrichtius</taxon>
    </lineage>
</organism>
<dbReference type="GO" id="GO:0004322">
    <property type="term" value="F:ferroxidase activity"/>
    <property type="evidence" value="ECO:0007669"/>
    <property type="project" value="UniProtKB-ARBA"/>
</dbReference>
<dbReference type="GO" id="GO:0008198">
    <property type="term" value="F:ferrous iron binding"/>
    <property type="evidence" value="ECO:0007669"/>
    <property type="project" value="TreeGrafter"/>
</dbReference>
<proteinExistence type="inferred from homology"/>
<dbReference type="CDD" id="cd01056">
    <property type="entry name" value="Euk_Ferritin"/>
    <property type="match status" value="1"/>
</dbReference>
<keyword evidence="2 7" id="KW-0409">Iron storage</keyword>